<proteinExistence type="predicted"/>
<dbReference type="EC" id="4.1.1.35" evidence="6"/>
<dbReference type="Pfam" id="PF01370">
    <property type="entry name" value="Epimerase"/>
    <property type="match status" value="1"/>
</dbReference>
<keyword evidence="2" id="KW-0210">Decarboxylase</keyword>
<name>A0ABV3XZU3_9ACTN</name>
<dbReference type="InterPro" id="IPR044516">
    <property type="entry name" value="UXS-like"/>
</dbReference>
<keyword evidence="3" id="KW-0520">NAD</keyword>
<evidence type="ECO:0000313" key="7">
    <source>
        <dbReference type="Proteomes" id="UP001560267"/>
    </source>
</evidence>
<reference evidence="6 7" key="1">
    <citation type="submission" date="2024-07" db="EMBL/GenBank/DDBJ databases">
        <title>Draft Genome Sequence of Ferrimicrobium acidiphilum Strain YE2023, Isolated from a Pulp of Bioleach Reactor.</title>
        <authorList>
            <person name="Elkina Y.A."/>
            <person name="Bulaeva A.G."/>
            <person name="Beletsky A.V."/>
            <person name="Mardanov A.V."/>
        </authorList>
    </citation>
    <scope>NUCLEOTIDE SEQUENCE [LARGE SCALE GENOMIC DNA]</scope>
    <source>
        <strain evidence="6 7">YE2023</strain>
    </source>
</reference>
<dbReference type="Gene3D" id="3.40.50.720">
    <property type="entry name" value="NAD(P)-binding Rossmann-like Domain"/>
    <property type="match status" value="1"/>
</dbReference>
<feature type="domain" description="NAD-dependent epimerase/dehydratase" evidence="5">
    <location>
        <begin position="3"/>
        <end position="237"/>
    </location>
</feature>
<dbReference type="SUPFAM" id="SSF51735">
    <property type="entry name" value="NAD(P)-binding Rossmann-fold domains"/>
    <property type="match status" value="1"/>
</dbReference>
<evidence type="ECO:0000259" key="5">
    <source>
        <dbReference type="Pfam" id="PF01370"/>
    </source>
</evidence>
<organism evidence="6 7">
    <name type="scientific">Ferrimicrobium acidiphilum</name>
    <dbReference type="NCBI Taxonomy" id="121039"/>
    <lineage>
        <taxon>Bacteria</taxon>
        <taxon>Bacillati</taxon>
        <taxon>Actinomycetota</taxon>
        <taxon>Acidimicrobiia</taxon>
        <taxon>Acidimicrobiales</taxon>
        <taxon>Acidimicrobiaceae</taxon>
        <taxon>Ferrimicrobium</taxon>
    </lineage>
</organism>
<keyword evidence="7" id="KW-1185">Reference proteome</keyword>
<evidence type="ECO:0000256" key="3">
    <source>
        <dbReference type="ARBA" id="ARBA00023027"/>
    </source>
</evidence>
<dbReference type="RefSeq" id="WP_369084230.1">
    <property type="nucleotide sequence ID" value="NZ_JBFSHR010000006.1"/>
</dbReference>
<accession>A0ABV3XZU3</accession>
<evidence type="ECO:0000256" key="4">
    <source>
        <dbReference type="ARBA" id="ARBA00023239"/>
    </source>
</evidence>
<dbReference type="InterPro" id="IPR036291">
    <property type="entry name" value="NAD(P)-bd_dom_sf"/>
</dbReference>
<dbReference type="PANTHER" id="PTHR43078">
    <property type="entry name" value="UDP-GLUCURONIC ACID DECARBOXYLASE-RELATED"/>
    <property type="match status" value="1"/>
</dbReference>
<keyword evidence="4 6" id="KW-0456">Lyase</keyword>
<comment type="caution">
    <text evidence="6">The sequence shown here is derived from an EMBL/GenBank/DDBJ whole genome shotgun (WGS) entry which is preliminary data.</text>
</comment>
<evidence type="ECO:0000313" key="6">
    <source>
        <dbReference type="EMBL" id="MEX6428826.1"/>
    </source>
</evidence>
<dbReference type="EMBL" id="JBFSHR010000006">
    <property type="protein sequence ID" value="MEX6428826.1"/>
    <property type="molecule type" value="Genomic_DNA"/>
</dbReference>
<gene>
    <name evidence="6" type="ORF">AB6A68_03100</name>
</gene>
<sequence length="310" mass="34006">MRILITGAAGFLGSNLAGFLLARGDKVIALDDLSTGRKDNIKEHLTNEDFTFVEADVCEPYHFEVDQIYNLACPASPPHYQRDPIKTTMTCVMGTKNALDLARKTNATVLQASTSEVYGDPECHPQNESYRGNVNPIGPRSCYDEGKRVAESLCFDYQRYHGVKIKVARIFNTYGPKMRADDGRVISNMIVAASNAKPLTVYGDGSQTRSFCYVDDLVGGLAAVMNETGTSGPYNVGNPDERTVLEVAEIIKQRLDPTLAIANLDLPEDDPRQRCPDITRLTSETGWKPTTDFAVGLAATIAYFAQQAVH</sequence>
<dbReference type="Proteomes" id="UP001560267">
    <property type="component" value="Unassembled WGS sequence"/>
</dbReference>
<comment type="cofactor">
    <cofactor evidence="1">
        <name>NAD(+)</name>
        <dbReference type="ChEBI" id="CHEBI:57540"/>
    </cofactor>
</comment>
<dbReference type="GO" id="GO:0048040">
    <property type="term" value="F:UDP-glucuronate decarboxylase activity"/>
    <property type="evidence" value="ECO:0007669"/>
    <property type="project" value="UniProtKB-EC"/>
</dbReference>
<evidence type="ECO:0000256" key="2">
    <source>
        <dbReference type="ARBA" id="ARBA00022793"/>
    </source>
</evidence>
<dbReference type="InterPro" id="IPR001509">
    <property type="entry name" value="Epimerase_deHydtase"/>
</dbReference>
<protein>
    <submittedName>
        <fullName evidence="6">UDP-glucuronic acid decarboxylase family protein</fullName>
        <ecNumber evidence="6">4.1.1.35</ecNumber>
    </submittedName>
</protein>
<evidence type="ECO:0000256" key="1">
    <source>
        <dbReference type="ARBA" id="ARBA00001911"/>
    </source>
</evidence>
<dbReference type="CDD" id="cd05230">
    <property type="entry name" value="UGD_SDR_e"/>
    <property type="match status" value="1"/>
</dbReference>
<dbReference type="PANTHER" id="PTHR43078:SF6">
    <property type="entry name" value="UDP-GLUCURONIC ACID DECARBOXYLASE 1"/>
    <property type="match status" value="1"/>
</dbReference>